<feature type="domain" description="ABC transporter" evidence="5">
    <location>
        <begin position="46"/>
        <end position="278"/>
    </location>
</feature>
<gene>
    <name evidence="6" type="ORF">FC19_GL000056</name>
</gene>
<evidence type="ECO:0000256" key="4">
    <source>
        <dbReference type="ARBA" id="ARBA00022840"/>
    </source>
</evidence>
<dbReference type="GO" id="GO:0016887">
    <property type="term" value="F:ATP hydrolysis activity"/>
    <property type="evidence" value="ECO:0007669"/>
    <property type="project" value="InterPro"/>
</dbReference>
<dbReference type="Proteomes" id="UP000051015">
    <property type="component" value="Unassembled WGS sequence"/>
</dbReference>
<comment type="caution">
    <text evidence="6">The sequence shown here is derived from an EMBL/GenBank/DDBJ whole genome shotgun (WGS) entry which is preliminary data.</text>
</comment>
<dbReference type="EMBL" id="AYZD01000034">
    <property type="protein sequence ID" value="KRM94955.1"/>
    <property type="molecule type" value="Genomic_DNA"/>
</dbReference>
<sequence length="284" mass="31810">MVEIIFPGKIRKQYQFLKLTRLNVSGNLKNKRDKCLIFRQEVTEMIECQNISVTYNNGVQALKKINLRIKGPTIMGIIGPNGSGKSTLLKAILGMIQLTGEVSINGVSSKKMLKKVAYVAQKTLIDLSFPITVKECVALGTISNVGLFKTIRKGEWKKVEEALEVVGLKEQQERQINALSGGQFQRVLIARCLVQDAEYLFLDEPFVGVDMVSENIIVKILKDLKESGKTILIVHHDLSKVEDYFDQLVMLNNKMIAVGKTSDVFNTNNLKRTYGEKIFIDGGE</sequence>
<dbReference type="InterPro" id="IPR017871">
    <property type="entry name" value="ABC_transporter-like_CS"/>
</dbReference>
<evidence type="ECO:0000256" key="2">
    <source>
        <dbReference type="ARBA" id="ARBA00022448"/>
    </source>
</evidence>
<evidence type="ECO:0000313" key="7">
    <source>
        <dbReference type="Proteomes" id="UP000051015"/>
    </source>
</evidence>
<dbReference type="PROSITE" id="PS00211">
    <property type="entry name" value="ABC_TRANSPORTER_1"/>
    <property type="match status" value="1"/>
</dbReference>
<keyword evidence="2" id="KW-0813">Transport</keyword>
<accession>A0A0R2D3L7</accession>
<evidence type="ECO:0000259" key="5">
    <source>
        <dbReference type="PROSITE" id="PS50893"/>
    </source>
</evidence>
<name>A0A0R2D3L7_9LACO</name>
<dbReference type="PATRIC" id="fig|1423725.3.peg.56"/>
<proteinExistence type="inferred from homology"/>
<comment type="similarity">
    <text evidence="1">Belongs to the ABC transporter superfamily.</text>
</comment>
<dbReference type="STRING" id="1423725.FC19_GL000056"/>
<reference evidence="6 7" key="1">
    <citation type="journal article" date="2015" name="Genome Announc.">
        <title>Expanding the biotechnology potential of lactobacilli through comparative genomics of 213 strains and associated genera.</title>
        <authorList>
            <person name="Sun Z."/>
            <person name="Harris H.M."/>
            <person name="McCann A."/>
            <person name="Guo C."/>
            <person name="Argimon S."/>
            <person name="Zhang W."/>
            <person name="Yang X."/>
            <person name="Jeffery I.B."/>
            <person name="Cooney J.C."/>
            <person name="Kagawa T.F."/>
            <person name="Liu W."/>
            <person name="Song Y."/>
            <person name="Salvetti E."/>
            <person name="Wrobel A."/>
            <person name="Rasinkangas P."/>
            <person name="Parkhill J."/>
            <person name="Rea M.C."/>
            <person name="O'Sullivan O."/>
            <person name="Ritari J."/>
            <person name="Douillard F.P."/>
            <person name="Paul Ross R."/>
            <person name="Yang R."/>
            <person name="Briner A.E."/>
            <person name="Felis G.E."/>
            <person name="de Vos W.M."/>
            <person name="Barrangou R."/>
            <person name="Klaenhammer T.R."/>
            <person name="Caufield P.W."/>
            <person name="Cui Y."/>
            <person name="Zhang H."/>
            <person name="O'Toole P.W."/>
        </authorList>
    </citation>
    <scope>NUCLEOTIDE SEQUENCE [LARGE SCALE GENOMIC DNA]</scope>
    <source>
        <strain evidence="6 7">DSM 21051</strain>
    </source>
</reference>
<dbReference type="Pfam" id="PF00005">
    <property type="entry name" value="ABC_tran"/>
    <property type="match status" value="1"/>
</dbReference>
<dbReference type="GO" id="GO:0005524">
    <property type="term" value="F:ATP binding"/>
    <property type="evidence" value="ECO:0007669"/>
    <property type="project" value="UniProtKB-KW"/>
</dbReference>
<evidence type="ECO:0000256" key="1">
    <source>
        <dbReference type="ARBA" id="ARBA00005417"/>
    </source>
</evidence>
<dbReference type="InterPro" id="IPR003593">
    <property type="entry name" value="AAA+_ATPase"/>
</dbReference>
<dbReference type="SMART" id="SM00382">
    <property type="entry name" value="AAA"/>
    <property type="match status" value="1"/>
</dbReference>
<dbReference type="FunFam" id="3.40.50.300:FF:000134">
    <property type="entry name" value="Iron-enterobactin ABC transporter ATP-binding protein"/>
    <property type="match status" value="1"/>
</dbReference>
<evidence type="ECO:0000313" key="6">
    <source>
        <dbReference type="EMBL" id="KRM94955.1"/>
    </source>
</evidence>
<organism evidence="6 7">
    <name type="scientific">Liquorilactobacillus aquaticus DSM 21051</name>
    <dbReference type="NCBI Taxonomy" id="1423725"/>
    <lineage>
        <taxon>Bacteria</taxon>
        <taxon>Bacillati</taxon>
        <taxon>Bacillota</taxon>
        <taxon>Bacilli</taxon>
        <taxon>Lactobacillales</taxon>
        <taxon>Lactobacillaceae</taxon>
        <taxon>Liquorilactobacillus</taxon>
    </lineage>
</organism>
<dbReference type="AlphaFoldDB" id="A0A0R2D3L7"/>
<protein>
    <submittedName>
        <fullName evidence="6">Manganese abc transporter, atp-binding protein sitb</fullName>
    </submittedName>
</protein>
<keyword evidence="3" id="KW-0547">Nucleotide-binding</keyword>
<dbReference type="PANTHER" id="PTHR42734">
    <property type="entry name" value="METAL TRANSPORT SYSTEM ATP-BINDING PROTEIN TM_0124-RELATED"/>
    <property type="match status" value="1"/>
</dbReference>
<dbReference type="InterPro" id="IPR003439">
    <property type="entry name" value="ABC_transporter-like_ATP-bd"/>
</dbReference>
<dbReference type="Gene3D" id="3.40.50.300">
    <property type="entry name" value="P-loop containing nucleotide triphosphate hydrolases"/>
    <property type="match status" value="1"/>
</dbReference>
<dbReference type="PROSITE" id="PS50893">
    <property type="entry name" value="ABC_TRANSPORTER_2"/>
    <property type="match status" value="1"/>
</dbReference>
<dbReference type="CDD" id="cd03235">
    <property type="entry name" value="ABC_Metallic_Cations"/>
    <property type="match status" value="1"/>
</dbReference>
<dbReference type="InterPro" id="IPR027417">
    <property type="entry name" value="P-loop_NTPase"/>
</dbReference>
<dbReference type="SUPFAM" id="SSF52540">
    <property type="entry name" value="P-loop containing nucleoside triphosphate hydrolases"/>
    <property type="match status" value="1"/>
</dbReference>
<evidence type="ECO:0000256" key="3">
    <source>
        <dbReference type="ARBA" id="ARBA00022741"/>
    </source>
</evidence>
<keyword evidence="4 6" id="KW-0067">ATP-binding</keyword>
<dbReference type="InterPro" id="IPR050153">
    <property type="entry name" value="Metal_Ion_Import_ABC"/>
</dbReference>
<keyword evidence="7" id="KW-1185">Reference proteome</keyword>
<dbReference type="PANTHER" id="PTHR42734:SF5">
    <property type="entry name" value="IRON TRANSPORT SYSTEM ATP-BINDING PROTEIN HI_0361-RELATED"/>
    <property type="match status" value="1"/>
</dbReference>